<dbReference type="InterPro" id="IPR050413">
    <property type="entry name" value="TCR_beta_variable"/>
</dbReference>
<keyword evidence="3" id="KW-0675">Receptor</keyword>
<protein>
    <recommendedName>
        <fullName evidence="10">Immunoglobulin V-set domain-containing protein</fullName>
    </recommendedName>
</protein>
<dbReference type="PANTHER" id="PTHR23268">
    <property type="entry name" value="T-CELL RECEPTOR BETA CHAIN"/>
    <property type="match status" value="1"/>
</dbReference>
<evidence type="ECO:0008006" key="10">
    <source>
        <dbReference type="Google" id="ProtNLM"/>
    </source>
</evidence>
<feature type="signal peptide" evidence="7">
    <location>
        <begin position="1"/>
        <end position="21"/>
    </location>
</feature>
<dbReference type="PANTHER" id="PTHR23268:SF19">
    <property type="entry name" value="T CELL RECEPTOR BETA VARIABLE 6-2-RELATED"/>
    <property type="match status" value="1"/>
</dbReference>
<evidence type="ECO:0000256" key="5">
    <source>
        <dbReference type="ARBA" id="ARBA00038651"/>
    </source>
</evidence>
<dbReference type="GO" id="GO:0007166">
    <property type="term" value="P:cell surface receptor signaling pathway"/>
    <property type="evidence" value="ECO:0007669"/>
    <property type="project" value="TreeGrafter"/>
</dbReference>
<reference evidence="8 9" key="1">
    <citation type="journal article" date="2020" name="Mol. Biol. Evol.">
        <title>Interspecific Gene Flow and the Evolution of Specialization in Black and White Rhinoceros.</title>
        <authorList>
            <person name="Moodley Y."/>
            <person name="Westbury M.V."/>
            <person name="Russo I.M."/>
            <person name="Gopalakrishnan S."/>
            <person name="Rakotoarivelo A."/>
            <person name="Olsen R.A."/>
            <person name="Prost S."/>
            <person name="Tunstall T."/>
            <person name="Ryder O.A."/>
            <person name="Dalen L."/>
            <person name="Bruford M.W."/>
        </authorList>
    </citation>
    <scope>NUCLEOTIDE SEQUENCE [LARGE SCALE GENOMIC DNA]</scope>
    <source>
        <strain evidence="8">SBR-YM</strain>
        <tissue evidence="8">Skin</tissue>
    </source>
</reference>
<keyword evidence="9" id="KW-1185">Reference proteome</keyword>
<comment type="caution">
    <text evidence="8">The sequence shown here is derived from an EMBL/GenBank/DDBJ whole genome shotgun (WGS) entry which is preliminary data.</text>
</comment>
<gene>
    <name evidence="8" type="ORF">HPG69_016420</name>
</gene>
<evidence type="ECO:0000256" key="7">
    <source>
        <dbReference type="SAM" id="SignalP"/>
    </source>
</evidence>
<feature type="chain" id="PRO_5029670291" description="Immunoglobulin V-set domain-containing protein" evidence="7">
    <location>
        <begin position="22"/>
        <end position="190"/>
    </location>
</feature>
<dbReference type="InterPro" id="IPR036179">
    <property type="entry name" value="Ig-like_dom_sf"/>
</dbReference>
<dbReference type="InterPro" id="IPR013783">
    <property type="entry name" value="Ig-like_fold"/>
</dbReference>
<keyword evidence="1" id="KW-0391">Immunity</keyword>
<name>A0A7J7EFC4_DICBM</name>
<dbReference type="GO" id="GO:0042101">
    <property type="term" value="C:T cell receptor complex"/>
    <property type="evidence" value="ECO:0007669"/>
    <property type="project" value="UniProtKB-KW"/>
</dbReference>
<keyword evidence="4" id="KW-0393">Immunoglobulin domain</keyword>
<dbReference type="Proteomes" id="UP000551758">
    <property type="component" value="Unassembled WGS sequence"/>
</dbReference>
<dbReference type="SUPFAM" id="SSF48726">
    <property type="entry name" value="Immunoglobulin"/>
    <property type="match status" value="2"/>
</dbReference>
<evidence type="ECO:0000256" key="4">
    <source>
        <dbReference type="ARBA" id="ARBA00023319"/>
    </source>
</evidence>
<evidence type="ECO:0000256" key="2">
    <source>
        <dbReference type="ARBA" id="ARBA00023157"/>
    </source>
</evidence>
<accession>A0A7J7EFC4</accession>
<evidence type="ECO:0000313" key="9">
    <source>
        <dbReference type="Proteomes" id="UP000551758"/>
    </source>
</evidence>
<keyword evidence="7" id="KW-0732">Signal</keyword>
<dbReference type="Gene3D" id="2.60.40.10">
    <property type="entry name" value="Immunoglobulins"/>
    <property type="match status" value="2"/>
</dbReference>
<evidence type="ECO:0000256" key="3">
    <source>
        <dbReference type="ARBA" id="ARBA00023170"/>
    </source>
</evidence>
<comment type="subunit">
    <text evidence="5">Alpha-beta TR is a heterodimer composed of an alpha and beta chain; disulfide-linked. The alpha-beta TR is associated with the transmembrane signaling CD3 coreceptor proteins to form the TR-CD3 (TcR or TCR). The assembly of alpha-beta TR heterodimers with CD3 occurs in the endoplasmic reticulum where a single alpha-beta TR heterodimer associates with one CD3D-CD3E heterodimer, one CD3G-CD3E heterodimer and one CD247 homodimer forming a stable octameric structure. CD3D-CD3E and CD3G-CD3E heterodimers preferentially associate with TR alpha and TR beta chains, respectively. The association of the CD247 homodimer is the last step of TcR assembly in the endoplasmic reticulum and is required for transport to the cell surface.</text>
</comment>
<keyword evidence="2" id="KW-1015">Disulfide bond</keyword>
<dbReference type="AlphaFoldDB" id="A0A7J7EFC4"/>
<evidence type="ECO:0000313" key="8">
    <source>
        <dbReference type="EMBL" id="KAF5914469.1"/>
    </source>
</evidence>
<sequence>MSIGLLGLVAFCLLQAGPVNAGITQTPKSQVLRTGENTTLRCAQDMSHRSMYWYRQDMGHGLRLIHYSRGAGYTGKGDVPEGCPVSWEGASSALTFLVVGLSLMPPGWNVLGLIGVGVSQSPRHRVTEKGQAVAFRCDPISGHALLYWSRQTVGQGLEFLIYFLNKMHQTHQGYLMIDSLLRGLRDPPPL</sequence>
<evidence type="ECO:0000256" key="1">
    <source>
        <dbReference type="ARBA" id="ARBA00022859"/>
    </source>
</evidence>
<keyword evidence="6" id="KW-1279">T cell receptor</keyword>
<dbReference type="GO" id="GO:0002376">
    <property type="term" value="P:immune system process"/>
    <property type="evidence" value="ECO:0007669"/>
    <property type="project" value="UniProtKB-KW"/>
</dbReference>
<dbReference type="EMBL" id="JACDTQ010003235">
    <property type="protein sequence ID" value="KAF5914469.1"/>
    <property type="molecule type" value="Genomic_DNA"/>
</dbReference>
<organism evidence="8 9">
    <name type="scientific">Diceros bicornis minor</name>
    <name type="common">South-central black rhinoceros</name>
    <dbReference type="NCBI Taxonomy" id="77932"/>
    <lineage>
        <taxon>Eukaryota</taxon>
        <taxon>Metazoa</taxon>
        <taxon>Chordata</taxon>
        <taxon>Craniata</taxon>
        <taxon>Vertebrata</taxon>
        <taxon>Euteleostomi</taxon>
        <taxon>Mammalia</taxon>
        <taxon>Eutheria</taxon>
        <taxon>Laurasiatheria</taxon>
        <taxon>Perissodactyla</taxon>
        <taxon>Rhinocerotidae</taxon>
        <taxon>Diceros</taxon>
    </lineage>
</organism>
<proteinExistence type="predicted"/>
<evidence type="ECO:0000256" key="6">
    <source>
        <dbReference type="ARBA" id="ARBA00043266"/>
    </source>
</evidence>
<keyword evidence="6" id="KW-1064">Adaptive immunity</keyword>